<dbReference type="InParanoid" id="Q9X2B5"/>
<dbReference type="KEGG" id="tmw:THMA_1841"/>
<proteinExistence type="predicted"/>
<dbReference type="KEGG" id="tma:TM1795"/>
<sequence>MASSSEGVSVLEIECKVVTPMFSRGAAEPKWENGNRVYPFELRPQSIKGVLRFWFRAIAPTVIDIYSLEGLENLSKKEKERWEKEKYKGLKYLEGLIFGSQERKSSFSLEVKVEGESQALGKYMNNRFSFTDDRLKDTKYALYGLYDKSGIYEYLQEGKNFIIILQTANDSIKGIILSLLKLVSTFSGFGAKTRKGFGEFEIVDPKLTRNDYNLVISECQEHIREFVNHHNSSSKVKIKLGRTNFNGIPDFPCFCDYKIFEITKFSGNSPLEVLREVFKVGRNFKGWYPSLKQKMRFSEGDCVKDLVEALEGLLKGRKTEKKIEIPTAVVGLPIQYQNLGRGEIRRLKVIVSSSLRGLGIDDIDGRKASPLFLSVHEGERGKWKLVVLLMRSRVTNDGELITEVKGGKTPSSGIKTIVKEEKDYKNLLEWIKKLGGKEIQGG</sequence>
<dbReference type="InterPro" id="IPR005537">
    <property type="entry name" value="RAMP_III_fam"/>
</dbReference>
<dbReference type="PaxDb" id="243274-THEMA_05215"/>
<evidence type="ECO:0000313" key="3">
    <source>
        <dbReference type="EMBL" id="AAD36858.1"/>
    </source>
</evidence>
<evidence type="ECO:0000259" key="2">
    <source>
        <dbReference type="Pfam" id="PF03787"/>
    </source>
</evidence>
<protein>
    <recommendedName>
        <fullName evidence="2">CRISPR type III-associated protein domain-containing protein</fullName>
    </recommendedName>
</protein>
<dbReference type="OrthoDB" id="190500at2"/>
<dbReference type="InterPro" id="IPR007522">
    <property type="entry name" value="CRISPR-assoc_prot_TM1795"/>
</dbReference>
<name>Q9X2B5_THEMA</name>
<feature type="domain" description="CRISPR type III-associated protein" evidence="2">
    <location>
        <begin position="15"/>
        <end position="201"/>
    </location>
</feature>
<organism evidence="3 4">
    <name type="scientific">Thermotoga maritima (strain ATCC 43589 / DSM 3109 / JCM 10099 / NBRC 100826 / MSB8)</name>
    <dbReference type="NCBI Taxonomy" id="243274"/>
    <lineage>
        <taxon>Bacteria</taxon>
        <taxon>Thermotogati</taxon>
        <taxon>Thermotogota</taxon>
        <taxon>Thermotogae</taxon>
        <taxon>Thermotogales</taxon>
        <taxon>Thermotogaceae</taxon>
        <taxon>Thermotoga</taxon>
    </lineage>
</organism>
<evidence type="ECO:0000313" key="4">
    <source>
        <dbReference type="Proteomes" id="UP000008183"/>
    </source>
</evidence>
<accession>G4FGI3</accession>
<dbReference type="KEGG" id="tmi:THEMA_05215"/>
<dbReference type="Proteomes" id="UP000008183">
    <property type="component" value="Chromosome"/>
</dbReference>
<dbReference type="GO" id="GO:0051607">
    <property type="term" value="P:defense response to virus"/>
    <property type="evidence" value="ECO:0007669"/>
    <property type="project" value="UniProtKB-KW"/>
</dbReference>
<keyword evidence="1" id="KW-0051">Antiviral defense</keyword>
<accession>Q9X2B5</accession>
<dbReference type="CDD" id="cd09657">
    <property type="entry name" value="Cmr1_III-B"/>
    <property type="match status" value="1"/>
</dbReference>
<dbReference type="PATRIC" id="fig|243274.18.peg.1012"/>
<dbReference type="EMBL" id="AE000512">
    <property type="protein sequence ID" value="AAD36858.1"/>
    <property type="molecule type" value="Genomic_DNA"/>
</dbReference>
<dbReference type="NCBIfam" id="TIGR01894">
    <property type="entry name" value="cas_TM1795_cmr1"/>
    <property type="match status" value="1"/>
</dbReference>
<evidence type="ECO:0000256" key="1">
    <source>
        <dbReference type="ARBA" id="ARBA00023118"/>
    </source>
</evidence>
<keyword evidence="4" id="KW-1185">Reference proteome</keyword>
<gene>
    <name evidence="3" type="ordered locus">TM_1795</name>
</gene>
<dbReference type="PIR" id="H72209">
    <property type="entry name" value="H72209"/>
</dbReference>
<dbReference type="Pfam" id="PF03787">
    <property type="entry name" value="RAMPs"/>
    <property type="match status" value="1"/>
</dbReference>
<reference evidence="3 4" key="1">
    <citation type="journal article" date="1999" name="Nature">
        <title>Evidence for lateral gene transfer between Archaea and Bacteria from genome sequence of Thermotoga maritima.</title>
        <authorList>
            <person name="Nelson K.E."/>
            <person name="Clayton R.A."/>
            <person name="Gill S.R."/>
            <person name="Gwinn M.L."/>
            <person name="Dodson R.J."/>
            <person name="Haft D.H."/>
            <person name="Hickey E.K."/>
            <person name="Peterson J.D."/>
            <person name="Nelson W.C."/>
            <person name="Ketchum K.A."/>
            <person name="McDonald L."/>
            <person name="Utterback T.R."/>
            <person name="Malek J.A."/>
            <person name="Linher K.D."/>
            <person name="Garrett M.M."/>
            <person name="Stewart A.M."/>
            <person name="Cotton M.D."/>
            <person name="Pratt M.S."/>
            <person name="Phillips C.A."/>
            <person name="Richardson D."/>
            <person name="Heidelberg J."/>
            <person name="Sutton G.G."/>
            <person name="Fleischmann R.D."/>
            <person name="White O."/>
            <person name="Salzberg S.L."/>
            <person name="Smith H.O."/>
            <person name="Venter J.C."/>
            <person name="Fraser C.M."/>
        </authorList>
    </citation>
    <scope>NUCLEOTIDE SEQUENCE [LARGE SCALE GENOMIC DNA]</scope>
    <source>
        <strain evidence="4">ATCC 43589 / DSM 3109 / JCM 10099 / NBRC 100826 / MSB8</strain>
    </source>
</reference>
<dbReference type="EnsemblBacteria" id="AAD36858">
    <property type="protein sequence ID" value="AAD36858"/>
    <property type="gene ID" value="TM_1795"/>
</dbReference>
<dbReference type="AlphaFoldDB" id="Q9X2B5"/>